<dbReference type="InterPro" id="IPR011006">
    <property type="entry name" value="CheY-like_superfamily"/>
</dbReference>
<feature type="region of interest" description="Disordered" evidence="1">
    <location>
        <begin position="114"/>
        <end position="144"/>
    </location>
</feature>
<reference evidence="3 4" key="1">
    <citation type="submission" date="2019-12" db="EMBL/GenBank/DDBJ databases">
        <title>the WGS of Blastococcus saxobsidens 67B17.</title>
        <authorList>
            <person name="Jiang Z."/>
        </authorList>
    </citation>
    <scope>NUCLEOTIDE SEQUENCE [LARGE SCALE GENOMIC DNA]</scope>
    <source>
        <strain evidence="3 4">67B17</strain>
    </source>
</reference>
<evidence type="ECO:0000313" key="3">
    <source>
        <dbReference type="EMBL" id="NEK85313.1"/>
    </source>
</evidence>
<protein>
    <submittedName>
        <fullName evidence="3">ANTAR domain-containing protein</fullName>
    </submittedName>
</protein>
<accession>A0A6L9VZX8</accession>
<dbReference type="GO" id="GO:0003723">
    <property type="term" value="F:RNA binding"/>
    <property type="evidence" value="ECO:0007669"/>
    <property type="project" value="InterPro"/>
</dbReference>
<name>A0A6L9VZX8_9ACTN</name>
<feature type="domain" description="ANTAR" evidence="2">
    <location>
        <begin position="42"/>
        <end position="103"/>
    </location>
</feature>
<dbReference type="Proteomes" id="UP000479241">
    <property type="component" value="Unassembled WGS sequence"/>
</dbReference>
<dbReference type="Gene3D" id="1.10.10.10">
    <property type="entry name" value="Winged helix-like DNA-binding domain superfamily/Winged helix DNA-binding domain"/>
    <property type="match status" value="1"/>
</dbReference>
<dbReference type="PROSITE" id="PS50921">
    <property type="entry name" value="ANTAR"/>
    <property type="match status" value="1"/>
</dbReference>
<organism evidence="3 4">
    <name type="scientific">Blastococcus saxobsidens</name>
    <dbReference type="NCBI Taxonomy" id="138336"/>
    <lineage>
        <taxon>Bacteria</taxon>
        <taxon>Bacillati</taxon>
        <taxon>Actinomycetota</taxon>
        <taxon>Actinomycetes</taxon>
        <taxon>Geodermatophilales</taxon>
        <taxon>Geodermatophilaceae</taxon>
        <taxon>Blastococcus</taxon>
    </lineage>
</organism>
<dbReference type="SUPFAM" id="SSF52172">
    <property type="entry name" value="CheY-like"/>
    <property type="match status" value="1"/>
</dbReference>
<dbReference type="SMART" id="SM01012">
    <property type="entry name" value="ANTAR"/>
    <property type="match status" value="1"/>
</dbReference>
<dbReference type="Pfam" id="PF03861">
    <property type="entry name" value="ANTAR"/>
    <property type="match status" value="1"/>
</dbReference>
<proteinExistence type="predicted"/>
<dbReference type="AlphaFoldDB" id="A0A6L9VZX8"/>
<evidence type="ECO:0000256" key="1">
    <source>
        <dbReference type="SAM" id="MobiDB-lite"/>
    </source>
</evidence>
<gene>
    <name evidence="3" type="ORF">GCU60_05990</name>
</gene>
<sequence>MTLADLVTGELGGIPEPDRSARRSARGASSAPSEADPVDVRVAALERTIAQLEHALASRVSTERAIGVLAERNGSSLRAAFEDLRREARRQGRPVVDLAREVLDGLVADAPAAVPAPDPTAVPATVLRPTTAPQHTVATADGRS</sequence>
<dbReference type="InterPro" id="IPR036388">
    <property type="entry name" value="WH-like_DNA-bd_sf"/>
</dbReference>
<evidence type="ECO:0000313" key="4">
    <source>
        <dbReference type="Proteomes" id="UP000479241"/>
    </source>
</evidence>
<dbReference type="InterPro" id="IPR005561">
    <property type="entry name" value="ANTAR"/>
</dbReference>
<comment type="caution">
    <text evidence="3">The sequence shown here is derived from an EMBL/GenBank/DDBJ whole genome shotgun (WGS) entry which is preliminary data.</text>
</comment>
<evidence type="ECO:0000259" key="2">
    <source>
        <dbReference type="PROSITE" id="PS50921"/>
    </source>
</evidence>
<feature type="region of interest" description="Disordered" evidence="1">
    <location>
        <begin position="1"/>
        <end position="38"/>
    </location>
</feature>
<dbReference type="EMBL" id="JAAGWG010000007">
    <property type="protein sequence ID" value="NEK85313.1"/>
    <property type="molecule type" value="Genomic_DNA"/>
</dbReference>